<dbReference type="PANTHER" id="PTHR42786:SF7">
    <property type="entry name" value="TRNA_RRNA METHYLTRANSFERASE SPOU TYPE DOMAIN-CONTAINING PROTEIN"/>
    <property type="match status" value="1"/>
</dbReference>
<dbReference type="GO" id="GO:0002128">
    <property type="term" value="P:tRNA nucleoside ribose methylation"/>
    <property type="evidence" value="ECO:0007669"/>
    <property type="project" value="TreeGrafter"/>
</dbReference>
<feature type="domain" description="tRNA/rRNA methyltransferase SpoU type" evidence="5">
    <location>
        <begin position="7"/>
        <end position="153"/>
    </location>
</feature>
<reference evidence="6" key="1">
    <citation type="submission" date="2018-05" db="EMBL/GenBank/DDBJ databases">
        <authorList>
            <person name="Lanie J.A."/>
            <person name="Ng W.-L."/>
            <person name="Kazmierczak K.M."/>
            <person name="Andrzejewski T.M."/>
            <person name="Davidsen T.M."/>
            <person name="Wayne K.J."/>
            <person name="Tettelin H."/>
            <person name="Glass J.I."/>
            <person name="Rusch D."/>
            <person name="Podicherti R."/>
            <person name="Tsui H.-C.T."/>
            <person name="Winkler M.E."/>
        </authorList>
    </citation>
    <scope>NUCLEOTIDE SEQUENCE</scope>
</reference>
<dbReference type="InterPro" id="IPR029026">
    <property type="entry name" value="tRNA_m1G_MTases_N"/>
</dbReference>
<dbReference type="GO" id="GO:0005829">
    <property type="term" value="C:cytosol"/>
    <property type="evidence" value="ECO:0007669"/>
    <property type="project" value="TreeGrafter"/>
</dbReference>
<dbReference type="GO" id="GO:0008173">
    <property type="term" value="F:RNA methyltransferase activity"/>
    <property type="evidence" value="ECO:0007669"/>
    <property type="project" value="InterPro"/>
</dbReference>
<dbReference type="GO" id="GO:0003723">
    <property type="term" value="F:RNA binding"/>
    <property type="evidence" value="ECO:0007669"/>
    <property type="project" value="InterPro"/>
</dbReference>
<dbReference type="PANTHER" id="PTHR42786">
    <property type="entry name" value="TRNA/RRNA METHYLTRANSFERASE"/>
    <property type="match status" value="1"/>
</dbReference>
<accession>A0A382EG37</accession>
<evidence type="ECO:0000313" key="6">
    <source>
        <dbReference type="EMBL" id="SVB49339.1"/>
    </source>
</evidence>
<dbReference type="Pfam" id="PF00588">
    <property type="entry name" value="SpoU_methylase"/>
    <property type="match status" value="1"/>
</dbReference>
<evidence type="ECO:0000256" key="4">
    <source>
        <dbReference type="ARBA" id="ARBA00022691"/>
    </source>
</evidence>
<name>A0A382EG37_9ZZZZ</name>
<dbReference type="InterPro" id="IPR029028">
    <property type="entry name" value="Alpha/beta_knot_MTases"/>
</dbReference>
<proteinExistence type="inferred from homology"/>
<protein>
    <recommendedName>
        <fullName evidence="5">tRNA/rRNA methyltransferase SpoU type domain-containing protein</fullName>
    </recommendedName>
</protein>
<feature type="non-terminal residue" evidence="6">
    <location>
        <position position="216"/>
    </location>
</feature>
<dbReference type="AlphaFoldDB" id="A0A382EG37"/>
<dbReference type="Gene3D" id="3.40.1280.10">
    <property type="match status" value="1"/>
</dbReference>
<evidence type="ECO:0000256" key="1">
    <source>
        <dbReference type="ARBA" id="ARBA00007228"/>
    </source>
</evidence>
<organism evidence="6">
    <name type="scientific">marine metagenome</name>
    <dbReference type="NCBI Taxonomy" id="408172"/>
    <lineage>
        <taxon>unclassified sequences</taxon>
        <taxon>metagenomes</taxon>
        <taxon>ecological metagenomes</taxon>
    </lineage>
</organism>
<evidence type="ECO:0000256" key="2">
    <source>
        <dbReference type="ARBA" id="ARBA00022603"/>
    </source>
</evidence>
<keyword evidence="3" id="KW-0808">Transferase</keyword>
<evidence type="ECO:0000259" key="5">
    <source>
        <dbReference type="Pfam" id="PF00588"/>
    </source>
</evidence>
<comment type="similarity">
    <text evidence="1">Belongs to the class IV-like SAM-binding methyltransferase superfamily. RNA methyltransferase TrmH family.</text>
</comment>
<evidence type="ECO:0000256" key="3">
    <source>
        <dbReference type="ARBA" id="ARBA00022679"/>
    </source>
</evidence>
<gene>
    <name evidence="6" type="ORF">METZ01_LOCUS202193</name>
</gene>
<dbReference type="CDD" id="cd18093">
    <property type="entry name" value="SpoU-like_TrmJ"/>
    <property type="match status" value="1"/>
</dbReference>
<dbReference type="SUPFAM" id="SSF75217">
    <property type="entry name" value="alpha/beta knot"/>
    <property type="match status" value="1"/>
</dbReference>
<dbReference type="EMBL" id="UINC01044205">
    <property type="protein sequence ID" value="SVB49339.1"/>
    <property type="molecule type" value="Genomic_DNA"/>
</dbReference>
<keyword evidence="4" id="KW-0949">S-adenosyl-L-methionine</keyword>
<sequence length="216" mass="25087">MKLNQPAIILVRPQLPENIGMVARVMENYNLNELIIVSPREKWPNKKSLESSKKAKIIIKNTKVFNSLPEALSKFQFVVATTNRKRFLEKKIINSFTSLNRFVKINKNTAILFGPENSGLSNEDLRLANYLFTINTSKKNTSLNLSHAVSIVSFKIYEYFTTHKNRFYNQKNNSSELSNKKELSYFMDYLTNELEKVNFLYPPSKKQSMIDNIYAI</sequence>
<dbReference type="InterPro" id="IPR004384">
    <property type="entry name" value="RNA_MeTrfase_TrmJ/LasT"/>
</dbReference>
<dbReference type="InterPro" id="IPR001537">
    <property type="entry name" value="SpoU_MeTrfase"/>
</dbReference>
<dbReference type="PIRSF" id="PIRSF004808">
    <property type="entry name" value="LasT"/>
    <property type="match status" value="1"/>
</dbReference>
<keyword evidence="2" id="KW-0489">Methyltransferase</keyword>